<name>A0ABW5TLF8_9ENTE</name>
<accession>A0ABW5TLF8</accession>
<dbReference type="SUPFAM" id="SSF88946">
    <property type="entry name" value="Sigma2 domain of RNA polymerase sigma factors"/>
    <property type="match status" value="1"/>
</dbReference>
<evidence type="ECO:0000259" key="1">
    <source>
        <dbReference type="Pfam" id="PF04542"/>
    </source>
</evidence>
<keyword evidence="3" id="KW-1185">Reference proteome</keyword>
<dbReference type="InterPro" id="IPR007627">
    <property type="entry name" value="RNA_pol_sigma70_r2"/>
</dbReference>
<dbReference type="Gene3D" id="1.10.10.10">
    <property type="entry name" value="Winged helix-like DNA-binding domain superfamily/Winged helix DNA-binding domain"/>
    <property type="match status" value="1"/>
</dbReference>
<dbReference type="Gene3D" id="1.10.1740.10">
    <property type="match status" value="1"/>
</dbReference>
<comment type="caution">
    <text evidence="2">The sequence shown here is derived from an EMBL/GenBank/DDBJ whole genome shotgun (WGS) entry which is preliminary data.</text>
</comment>
<dbReference type="Pfam" id="PF04542">
    <property type="entry name" value="Sigma70_r2"/>
    <property type="match status" value="1"/>
</dbReference>
<dbReference type="EMBL" id="JBHUMO010000072">
    <property type="protein sequence ID" value="MFD2730018.1"/>
    <property type="molecule type" value="Genomic_DNA"/>
</dbReference>
<dbReference type="RefSeq" id="WP_379982900.1">
    <property type="nucleotide sequence ID" value="NZ_JBHUMO010000072.1"/>
</dbReference>
<sequence length="183" mass="21438">MPITNSCVDDELEVLFQKYQPVILNLQSQYYVRDMLEDDWIQEGRIILYKCWSSYDETLGSTFGAFFKQSFQNHIFSKLRKQRAVKRQAEMNASSYEMITQEYGAEFFDVVLGYAKDDPVSRLIVKEALTAYPTYCAPMERRVLNLFLQGKEMMEISDIMEVSQRAVGSAFNRAMNKIRKEIR</sequence>
<proteinExistence type="predicted"/>
<feature type="domain" description="RNA polymerase sigma-70 region 2" evidence="1">
    <location>
        <begin position="15"/>
        <end position="83"/>
    </location>
</feature>
<dbReference type="InterPro" id="IPR014284">
    <property type="entry name" value="RNA_pol_sigma-70_dom"/>
</dbReference>
<evidence type="ECO:0000313" key="2">
    <source>
        <dbReference type="EMBL" id="MFD2730018.1"/>
    </source>
</evidence>
<dbReference type="SUPFAM" id="SSF88659">
    <property type="entry name" value="Sigma3 and sigma4 domains of RNA polymerase sigma factors"/>
    <property type="match status" value="1"/>
</dbReference>
<dbReference type="InterPro" id="IPR013324">
    <property type="entry name" value="RNA_pol_sigma_r3/r4-like"/>
</dbReference>
<dbReference type="NCBIfam" id="TIGR02937">
    <property type="entry name" value="sigma70-ECF"/>
    <property type="match status" value="1"/>
</dbReference>
<dbReference type="Proteomes" id="UP001597427">
    <property type="component" value="Unassembled WGS sequence"/>
</dbReference>
<evidence type="ECO:0000313" key="3">
    <source>
        <dbReference type="Proteomes" id="UP001597427"/>
    </source>
</evidence>
<gene>
    <name evidence="2" type="ORF">ACFSR0_11595</name>
</gene>
<dbReference type="InterPro" id="IPR013325">
    <property type="entry name" value="RNA_pol_sigma_r2"/>
</dbReference>
<protein>
    <submittedName>
        <fullName evidence="2">Sigma-70 family RNA polymerase sigma factor</fullName>
    </submittedName>
</protein>
<dbReference type="InterPro" id="IPR036388">
    <property type="entry name" value="WH-like_DNA-bd_sf"/>
</dbReference>
<reference evidence="3" key="1">
    <citation type="journal article" date="2019" name="Int. J. Syst. Evol. Microbiol.">
        <title>The Global Catalogue of Microorganisms (GCM) 10K type strain sequencing project: providing services to taxonomists for standard genome sequencing and annotation.</title>
        <authorList>
            <consortium name="The Broad Institute Genomics Platform"/>
            <consortium name="The Broad Institute Genome Sequencing Center for Infectious Disease"/>
            <person name="Wu L."/>
            <person name="Ma J."/>
        </authorList>
    </citation>
    <scope>NUCLEOTIDE SEQUENCE [LARGE SCALE GENOMIC DNA]</scope>
    <source>
        <strain evidence="3">TISTR 932</strain>
    </source>
</reference>
<organism evidence="2 3">
    <name type="scientific">Enterococcus camelliae</name>
    <dbReference type="NCBI Taxonomy" id="453959"/>
    <lineage>
        <taxon>Bacteria</taxon>
        <taxon>Bacillati</taxon>
        <taxon>Bacillota</taxon>
        <taxon>Bacilli</taxon>
        <taxon>Lactobacillales</taxon>
        <taxon>Enterococcaceae</taxon>
        <taxon>Enterococcus</taxon>
    </lineage>
</organism>